<name>A0A7M3SW82_9MICC</name>
<sequence length="92" mass="10471">MGSYDNAWVIDALGEAADELAELMDQYEQQIRQLEILREYLQDRSDADPVLCTVADKGIAETLGYLHRGENGMRLASKRIVRLQDQAEGDWQ</sequence>
<feature type="coiled-coil region" evidence="1">
    <location>
        <begin position="10"/>
        <end position="44"/>
    </location>
</feature>
<evidence type="ECO:0000313" key="2">
    <source>
        <dbReference type="EMBL" id="MUN56047.1"/>
    </source>
</evidence>
<dbReference type="RefSeq" id="WP_129316104.1">
    <property type="nucleotide sequence ID" value="NZ_NOIQ01000017.1"/>
</dbReference>
<keyword evidence="3" id="KW-1185">Reference proteome</keyword>
<evidence type="ECO:0000256" key="1">
    <source>
        <dbReference type="SAM" id="Coils"/>
    </source>
</evidence>
<comment type="caution">
    <text evidence="2">The sequence shown here is derived from an EMBL/GenBank/DDBJ whole genome shotgun (WGS) entry which is preliminary data.</text>
</comment>
<gene>
    <name evidence="2" type="ORF">GMA10_12650</name>
</gene>
<proteinExistence type="predicted"/>
<dbReference type="Proteomes" id="UP000462152">
    <property type="component" value="Unassembled WGS sequence"/>
</dbReference>
<keyword evidence="1" id="KW-0175">Coiled coil</keyword>
<dbReference type="AlphaFoldDB" id="A0A7M3SW82"/>
<evidence type="ECO:0000313" key="3">
    <source>
        <dbReference type="Proteomes" id="UP000462152"/>
    </source>
</evidence>
<protein>
    <submittedName>
        <fullName evidence="2">Uncharacterized protein</fullName>
    </submittedName>
</protein>
<reference evidence="2 3" key="1">
    <citation type="submission" date="2019-12" db="EMBL/GenBank/DDBJ databases">
        <authorList>
            <person name="Li J."/>
            <person name="Shi Y."/>
            <person name="Xu G."/>
            <person name="Xiao D."/>
            <person name="Ran X."/>
        </authorList>
    </citation>
    <scope>NUCLEOTIDE SEQUENCE [LARGE SCALE GENOMIC DNA]</scope>
    <source>
        <strain evidence="2 3">JCM 15915</strain>
    </source>
</reference>
<dbReference type="EMBL" id="WOGT01000012">
    <property type="protein sequence ID" value="MUN56047.1"/>
    <property type="molecule type" value="Genomic_DNA"/>
</dbReference>
<organism evidence="2 3">
    <name type="scientific">Rothia koreensis</name>
    <dbReference type="NCBI Taxonomy" id="592378"/>
    <lineage>
        <taxon>Bacteria</taxon>
        <taxon>Bacillati</taxon>
        <taxon>Actinomycetota</taxon>
        <taxon>Actinomycetes</taxon>
        <taxon>Micrococcales</taxon>
        <taxon>Micrococcaceae</taxon>
        <taxon>Rothia</taxon>
    </lineage>
</organism>
<accession>A0A7M3SW82</accession>